<dbReference type="CDD" id="cd22343">
    <property type="entry name" value="PDDEXK_lambda_exonuclease-like"/>
    <property type="match status" value="1"/>
</dbReference>
<reference evidence="3" key="1">
    <citation type="submission" date="2021-07" db="EMBL/GenBank/DDBJ databases">
        <authorList>
            <person name="Catto M.A."/>
            <person name="Jacobson A."/>
            <person name="Kennedy G."/>
            <person name="Labadie P."/>
            <person name="Hunt B.G."/>
            <person name="Srinivasan R."/>
        </authorList>
    </citation>
    <scope>NUCLEOTIDE SEQUENCE</scope>
    <source>
        <strain evidence="3">PL_HMW_Pooled</strain>
        <tissue evidence="3">Head</tissue>
    </source>
</reference>
<dbReference type="InterPro" id="IPR051703">
    <property type="entry name" value="NF-kappa-B_Signaling_Reg"/>
</dbReference>
<dbReference type="Pfam" id="PF09588">
    <property type="entry name" value="YqaJ"/>
    <property type="match status" value="1"/>
</dbReference>
<dbReference type="Gene3D" id="3.90.320.10">
    <property type="match status" value="1"/>
</dbReference>
<reference evidence="3" key="2">
    <citation type="journal article" date="2023" name="BMC Genomics">
        <title>Pest status, molecular evolution, and epigenetic factors derived from the genome assembly of Frankliniella fusca, a thysanopteran phytovirus vector.</title>
        <authorList>
            <person name="Catto M.A."/>
            <person name="Labadie P.E."/>
            <person name="Jacobson A.L."/>
            <person name="Kennedy G.G."/>
            <person name="Srinivasan R."/>
            <person name="Hunt B.G."/>
        </authorList>
    </citation>
    <scope>NUCLEOTIDE SEQUENCE</scope>
    <source>
        <strain evidence="3">PL_HMW_Pooled</strain>
    </source>
</reference>
<dbReference type="InterPro" id="IPR011335">
    <property type="entry name" value="Restrct_endonuc-II-like"/>
</dbReference>
<keyword evidence="3" id="KW-0540">Nuclease</keyword>
<dbReference type="InterPro" id="IPR011604">
    <property type="entry name" value="PDDEXK-like_dom_sf"/>
</dbReference>
<sequence>MGADGALNDIDSVHSSCQCVKGSAVCHHMIALLLHGHYNVSCTDLAQRWNRPSERADKNTGNRVFDLFQPSQPTYRALSNPLTDDDFDFALRCSGMCAEGAAGAIWLLCPPPDDTKNNNHSLSVRDFIFSPDFIASKNKKVCLENFLKVSQDDIIAVAQLTTGQRKNSMWLKARIHRITASNFCDVLKAVEKNKKPCKSLMKRFLESSVPAQTSDQKKKPPKPGSGLHALLWGQDNEGPATEEFEKKTGLKVLETGLWLHSTGKIGASPDGLIGSNSILEVKCPYKIRDEMTVKESIHKMGKDYIVQYNEVNDNLEDLEIIEINRKDSWAVNIPKLINFYDKYILPELLN</sequence>
<evidence type="ECO:0000313" key="4">
    <source>
        <dbReference type="Proteomes" id="UP001219518"/>
    </source>
</evidence>
<evidence type="ECO:0000256" key="1">
    <source>
        <dbReference type="SAM" id="MobiDB-lite"/>
    </source>
</evidence>
<dbReference type="AlphaFoldDB" id="A0AAE1LJK5"/>
<gene>
    <name evidence="3" type="ORF">KUF71_011289</name>
</gene>
<dbReference type="SUPFAM" id="SSF52980">
    <property type="entry name" value="Restriction endonuclease-like"/>
    <property type="match status" value="1"/>
</dbReference>
<dbReference type="PANTHER" id="PTHR46609">
    <property type="entry name" value="EXONUCLEASE, PHAGE-TYPE/RECB, C-TERMINAL DOMAIN-CONTAINING PROTEIN"/>
    <property type="match status" value="1"/>
</dbReference>
<dbReference type="Proteomes" id="UP001219518">
    <property type="component" value="Unassembled WGS sequence"/>
</dbReference>
<feature type="domain" description="YqaJ viral recombinase" evidence="2">
    <location>
        <begin position="170"/>
        <end position="307"/>
    </location>
</feature>
<name>A0AAE1LJK5_9NEOP</name>
<evidence type="ECO:0000313" key="3">
    <source>
        <dbReference type="EMBL" id="KAK3922113.1"/>
    </source>
</evidence>
<dbReference type="GO" id="GO:0006281">
    <property type="term" value="P:DNA repair"/>
    <property type="evidence" value="ECO:0007669"/>
    <property type="project" value="UniProtKB-ARBA"/>
</dbReference>
<dbReference type="InterPro" id="IPR019080">
    <property type="entry name" value="YqaJ_viral_recombinase"/>
</dbReference>
<dbReference type="GO" id="GO:0004527">
    <property type="term" value="F:exonuclease activity"/>
    <property type="evidence" value="ECO:0007669"/>
    <property type="project" value="UniProtKB-KW"/>
</dbReference>
<dbReference type="PANTHER" id="PTHR46609:SF8">
    <property type="entry name" value="YQAJ VIRAL RECOMBINASE DOMAIN-CONTAINING PROTEIN"/>
    <property type="match status" value="1"/>
</dbReference>
<keyword evidence="3" id="KW-0378">Hydrolase</keyword>
<dbReference type="EMBL" id="JAHWGI010001065">
    <property type="protein sequence ID" value="KAK3922113.1"/>
    <property type="molecule type" value="Genomic_DNA"/>
</dbReference>
<organism evidence="3 4">
    <name type="scientific">Frankliniella fusca</name>
    <dbReference type="NCBI Taxonomy" id="407009"/>
    <lineage>
        <taxon>Eukaryota</taxon>
        <taxon>Metazoa</taxon>
        <taxon>Ecdysozoa</taxon>
        <taxon>Arthropoda</taxon>
        <taxon>Hexapoda</taxon>
        <taxon>Insecta</taxon>
        <taxon>Pterygota</taxon>
        <taxon>Neoptera</taxon>
        <taxon>Paraneoptera</taxon>
        <taxon>Thysanoptera</taxon>
        <taxon>Terebrantia</taxon>
        <taxon>Thripoidea</taxon>
        <taxon>Thripidae</taxon>
        <taxon>Frankliniella</taxon>
    </lineage>
</organism>
<proteinExistence type="predicted"/>
<keyword evidence="3" id="KW-0269">Exonuclease</keyword>
<accession>A0AAE1LJK5</accession>
<comment type="caution">
    <text evidence="3">The sequence shown here is derived from an EMBL/GenBank/DDBJ whole genome shotgun (WGS) entry which is preliminary data.</text>
</comment>
<keyword evidence="4" id="KW-1185">Reference proteome</keyword>
<feature type="region of interest" description="Disordered" evidence="1">
    <location>
        <begin position="208"/>
        <end position="229"/>
    </location>
</feature>
<protein>
    <submittedName>
        <fullName evidence="3">Exonuclease</fullName>
    </submittedName>
</protein>
<evidence type="ECO:0000259" key="2">
    <source>
        <dbReference type="Pfam" id="PF09588"/>
    </source>
</evidence>